<keyword evidence="1" id="KW-0812">Transmembrane</keyword>
<keyword evidence="1" id="KW-0472">Membrane</keyword>
<evidence type="ECO:0000313" key="2">
    <source>
        <dbReference type="EMBL" id="EDX03468.1"/>
    </source>
</evidence>
<name>B4Q846_DROSI</name>
<feature type="transmembrane region" description="Helical" evidence="1">
    <location>
        <begin position="6"/>
        <end position="28"/>
    </location>
</feature>
<gene>
    <name evidence="2" type="primary">Dsim\GD23156</name>
    <name evidence="2" type="ORF">Dsim_GD23156</name>
</gene>
<dbReference type="HOGENOM" id="CLU_2944201_0_0_1"/>
<evidence type="ECO:0000313" key="3">
    <source>
        <dbReference type="Proteomes" id="UP000000304"/>
    </source>
</evidence>
<dbReference type="EMBL" id="CM000361">
    <property type="protein sequence ID" value="EDX03468.1"/>
    <property type="molecule type" value="Genomic_DNA"/>
</dbReference>
<dbReference type="AlphaFoldDB" id="B4Q846"/>
<dbReference type="Proteomes" id="UP000000304">
    <property type="component" value="Chromosome 2L"/>
</dbReference>
<proteinExistence type="predicted"/>
<organism evidence="2 3">
    <name type="scientific">Drosophila simulans</name>
    <name type="common">Fruit fly</name>
    <dbReference type="NCBI Taxonomy" id="7240"/>
    <lineage>
        <taxon>Eukaryota</taxon>
        <taxon>Metazoa</taxon>
        <taxon>Ecdysozoa</taxon>
        <taxon>Arthropoda</taxon>
        <taxon>Hexapoda</taxon>
        <taxon>Insecta</taxon>
        <taxon>Pterygota</taxon>
        <taxon>Neoptera</taxon>
        <taxon>Endopterygota</taxon>
        <taxon>Diptera</taxon>
        <taxon>Brachycera</taxon>
        <taxon>Muscomorpha</taxon>
        <taxon>Ephydroidea</taxon>
        <taxon>Drosophilidae</taxon>
        <taxon>Drosophila</taxon>
        <taxon>Sophophora</taxon>
    </lineage>
</organism>
<dbReference type="OMA" id="IAKMECK"/>
<protein>
    <submittedName>
        <fullName evidence="2">GD23156</fullName>
    </submittedName>
</protein>
<accession>B4Q846</accession>
<sequence length="71" mass="7566">MATISASIFILTITMIIIIITSISIGAADTAIAKMECKCRVDLLIKHWSAAAEQRVAADDDANEVLAGNFN</sequence>
<reference evidence="2 3" key="1">
    <citation type="journal article" date="2007" name="Nature">
        <title>Evolution of genes and genomes on the Drosophila phylogeny.</title>
        <authorList>
            <consortium name="Drosophila 12 Genomes Consortium"/>
            <person name="Clark A.G."/>
            <person name="Eisen M.B."/>
            <person name="Smith D.R."/>
            <person name="Bergman C.M."/>
            <person name="Oliver B."/>
            <person name="Markow T.A."/>
            <person name="Kaufman T.C."/>
            <person name="Kellis M."/>
            <person name="Gelbart W."/>
            <person name="Iyer V.N."/>
            <person name="Pollard D.A."/>
            <person name="Sackton T.B."/>
            <person name="Larracuente A.M."/>
            <person name="Singh N.D."/>
            <person name="Abad J.P."/>
            <person name="Abt D.N."/>
            <person name="Adryan B."/>
            <person name="Aguade M."/>
            <person name="Akashi H."/>
            <person name="Anderson W.W."/>
            <person name="Aquadro C.F."/>
            <person name="Ardell D.H."/>
            <person name="Arguello R."/>
            <person name="Artieri C.G."/>
            <person name="Barbash D.A."/>
            <person name="Barker D."/>
            <person name="Barsanti P."/>
            <person name="Batterham P."/>
            <person name="Batzoglou S."/>
            <person name="Begun D."/>
            <person name="Bhutkar A."/>
            <person name="Blanco E."/>
            <person name="Bosak S.A."/>
            <person name="Bradley R.K."/>
            <person name="Brand A.D."/>
            <person name="Brent M.R."/>
            <person name="Brooks A.N."/>
            <person name="Brown R.H."/>
            <person name="Butlin R.K."/>
            <person name="Caggese C."/>
            <person name="Calvi B.R."/>
            <person name="Bernardo de Carvalho A."/>
            <person name="Caspi A."/>
            <person name="Castrezana S."/>
            <person name="Celniker S.E."/>
            <person name="Chang J.L."/>
            <person name="Chapple C."/>
            <person name="Chatterji S."/>
            <person name="Chinwalla A."/>
            <person name="Civetta A."/>
            <person name="Clifton S.W."/>
            <person name="Comeron J.M."/>
            <person name="Costello J.C."/>
            <person name="Coyne J.A."/>
            <person name="Daub J."/>
            <person name="David R.G."/>
            <person name="Delcher A.L."/>
            <person name="Delehaunty K."/>
            <person name="Do C.B."/>
            <person name="Ebling H."/>
            <person name="Edwards K."/>
            <person name="Eickbush T."/>
            <person name="Evans J.D."/>
            <person name="Filipski A."/>
            <person name="Findeiss S."/>
            <person name="Freyhult E."/>
            <person name="Fulton L."/>
            <person name="Fulton R."/>
            <person name="Garcia A.C."/>
            <person name="Gardiner A."/>
            <person name="Garfield D.A."/>
            <person name="Garvin B.E."/>
            <person name="Gibson G."/>
            <person name="Gilbert D."/>
            <person name="Gnerre S."/>
            <person name="Godfrey J."/>
            <person name="Good R."/>
            <person name="Gotea V."/>
            <person name="Gravely B."/>
            <person name="Greenberg A.J."/>
            <person name="Griffiths-Jones S."/>
            <person name="Gross S."/>
            <person name="Guigo R."/>
            <person name="Gustafson E.A."/>
            <person name="Haerty W."/>
            <person name="Hahn M.W."/>
            <person name="Halligan D.L."/>
            <person name="Halpern A.L."/>
            <person name="Halter G.M."/>
            <person name="Han M.V."/>
            <person name="Heger A."/>
            <person name="Hillier L."/>
            <person name="Hinrichs A.S."/>
            <person name="Holmes I."/>
            <person name="Hoskins R.A."/>
            <person name="Hubisz M.J."/>
            <person name="Hultmark D."/>
            <person name="Huntley M.A."/>
            <person name="Jaffe D.B."/>
            <person name="Jagadeeshan S."/>
            <person name="Jeck W.R."/>
            <person name="Johnson J."/>
            <person name="Jones C.D."/>
            <person name="Jordan W.C."/>
            <person name="Karpen G.H."/>
            <person name="Kataoka E."/>
            <person name="Keightley P.D."/>
            <person name="Kheradpour P."/>
            <person name="Kirkness E.F."/>
            <person name="Koerich L.B."/>
            <person name="Kristiansen K."/>
            <person name="Kudrna D."/>
            <person name="Kulathinal R.J."/>
            <person name="Kumar S."/>
            <person name="Kwok R."/>
            <person name="Lander E."/>
            <person name="Langley C.H."/>
            <person name="Lapoint R."/>
            <person name="Lazzaro B.P."/>
            <person name="Lee S.J."/>
            <person name="Levesque L."/>
            <person name="Li R."/>
            <person name="Lin C.F."/>
            <person name="Lin M.F."/>
            <person name="Lindblad-Toh K."/>
            <person name="Llopart A."/>
            <person name="Long M."/>
            <person name="Low L."/>
            <person name="Lozovsky E."/>
            <person name="Lu J."/>
            <person name="Luo M."/>
            <person name="Machado C.A."/>
            <person name="Makalowski W."/>
            <person name="Marzo M."/>
            <person name="Matsuda M."/>
            <person name="Matzkin L."/>
            <person name="McAllister B."/>
            <person name="McBride C.S."/>
            <person name="McKernan B."/>
            <person name="McKernan K."/>
            <person name="Mendez-Lago M."/>
            <person name="Minx P."/>
            <person name="Mollenhauer M.U."/>
            <person name="Montooth K."/>
            <person name="Mount S.M."/>
            <person name="Mu X."/>
            <person name="Myers E."/>
            <person name="Negre B."/>
            <person name="Newfeld S."/>
            <person name="Nielsen R."/>
            <person name="Noor M.A."/>
            <person name="O'Grady P."/>
            <person name="Pachter L."/>
            <person name="Papaceit M."/>
            <person name="Parisi M.J."/>
            <person name="Parisi M."/>
            <person name="Parts L."/>
            <person name="Pedersen J.S."/>
            <person name="Pesole G."/>
            <person name="Phillippy A.M."/>
            <person name="Ponting C.P."/>
            <person name="Pop M."/>
            <person name="Porcelli D."/>
            <person name="Powell J.R."/>
            <person name="Prohaska S."/>
            <person name="Pruitt K."/>
            <person name="Puig M."/>
            <person name="Quesneville H."/>
            <person name="Ram K.R."/>
            <person name="Rand D."/>
            <person name="Rasmussen M.D."/>
            <person name="Reed L.K."/>
            <person name="Reenan R."/>
            <person name="Reily A."/>
            <person name="Remington K.A."/>
            <person name="Rieger T.T."/>
            <person name="Ritchie M.G."/>
            <person name="Robin C."/>
            <person name="Rogers Y.H."/>
            <person name="Rohde C."/>
            <person name="Rozas J."/>
            <person name="Rubenfield M.J."/>
            <person name="Ruiz A."/>
            <person name="Russo S."/>
            <person name="Salzberg S.L."/>
            <person name="Sanchez-Gracia A."/>
            <person name="Saranga D.J."/>
            <person name="Sato H."/>
            <person name="Schaeffer S.W."/>
            <person name="Schatz M.C."/>
            <person name="Schlenke T."/>
            <person name="Schwartz R."/>
            <person name="Segarra C."/>
            <person name="Singh R.S."/>
            <person name="Sirot L."/>
            <person name="Sirota M."/>
            <person name="Sisneros N.B."/>
            <person name="Smith C.D."/>
            <person name="Smith T.F."/>
            <person name="Spieth J."/>
            <person name="Stage D.E."/>
            <person name="Stark A."/>
            <person name="Stephan W."/>
            <person name="Strausberg R.L."/>
            <person name="Strempel S."/>
            <person name="Sturgill D."/>
            <person name="Sutton G."/>
            <person name="Sutton G.G."/>
            <person name="Tao W."/>
            <person name="Teichmann S."/>
            <person name="Tobari Y.N."/>
            <person name="Tomimura Y."/>
            <person name="Tsolas J.M."/>
            <person name="Valente V.L."/>
            <person name="Venter E."/>
            <person name="Venter J.C."/>
            <person name="Vicario S."/>
            <person name="Vieira F.G."/>
            <person name="Vilella A.J."/>
            <person name="Villasante A."/>
            <person name="Walenz B."/>
            <person name="Wang J."/>
            <person name="Wasserman M."/>
            <person name="Watts T."/>
            <person name="Wilson D."/>
            <person name="Wilson R.K."/>
            <person name="Wing R.A."/>
            <person name="Wolfner M.F."/>
            <person name="Wong A."/>
            <person name="Wong G.K."/>
            <person name="Wu C.I."/>
            <person name="Wu G."/>
            <person name="Yamamoto D."/>
            <person name="Yang H.P."/>
            <person name="Yang S.P."/>
            <person name="Yorke J.A."/>
            <person name="Yoshida K."/>
            <person name="Zdobnov E."/>
            <person name="Zhang P."/>
            <person name="Zhang Y."/>
            <person name="Zimin A.V."/>
            <person name="Baldwin J."/>
            <person name="Abdouelleil A."/>
            <person name="Abdulkadir J."/>
            <person name="Abebe A."/>
            <person name="Abera B."/>
            <person name="Abreu J."/>
            <person name="Acer S.C."/>
            <person name="Aftuck L."/>
            <person name="Alexander A."/>
            <person name="An P."/>
            <person name="Anderson E."/>
            <person name="Anderson S."/>
            <person name="Arachi H."/>
            <person name="Azer M."/>
            <person name="Bachantsang P."/>
            <person name="Barry A."/>
            <person name="Bayul T."/>
            <person name="Berlin A."/>
            <person name="Bessette D."/>
            <person name="Bloom T."/>
            <person name="Blye J."/>
            <person name="Boguslavskiy L."/>
            <person name="Bonnet C."/>
            <person name="Boukhgalter B."/>
            <person name="Bourzgui I."/>
            <person name="Brown A."/>
            <person name="Cahill P."/>
            <person name="Channer S."/>
            <person name="Cheshatsang Y."/>
            <person name="Chuda L."/>
            <person name="Citroen M."/>
            <person name="Collymore A."/>
            <person name="Cooke P."/>
            <person name="Costello M."/>
            <person name="D'Aco K."/>
            <person name="Daza R."/>
            <person name="De Haan G."/>
            <person name="DeGray S."/>
            <person name="DeMaso C."/>
            <person name="Dhargay N."/>
            <person name="Dooley K."/>
            <person name="Dooley E."/>
            <person name="Doricent M."/>
            <person name="Dorje P."/>
            <person name="Dorjee K."/>
            <person name="Dupes A."/>
            <person name="Elong R."/>
            <person name="Falk J."/>
            <person name="Farina A."/>
            <person name="Faro S."/>
            <person name="Ferguson D."/>
            <person name="Fisher S."/>
            <person name="Foley C.D."/>
            <person name="Franke A."/>
            <person name="Friedrich D."/>
            <person name="Gadbois L."/>
            <person name="Gearin G."/>
            <person name="Gearin C.R."/>
            <person name="Giannoukos G."/>
            <person name="Goode T."/>
            <person name="Graham J."/>
            <person name="Grandbois E."/>
            <person name="Grewal S."/>
            <person name="Gyaltsen K."/>
            <person name="Hafez N."/>
            <person name="Hagos B."/>
            <person name="Hall J."/>
            <person name="Henson C."/>
            <person name="Hollinger A."/>
            <person name="Honan T."/>
            <person name="Huard M.D."/>
            <person name="Hughes L."/>
            <person name="Hurhula B."/>
            <person name="Husby M.E."/>
            <person name="Kamat A."/>
            <person name="Kanga B."/>
            <person name="Kashin S."/>
            <person name="Khazanovich D."/>
            <person name="Kisner P."/>
            <person name="Lance K."/>
            <person name="Lara M."/>
            <person name="Lee W."/>
            <person name="Lennon N."/>
            <person name="Letendre F."/>
            <person name="LeVine R."/>
            <person name="Lipovsky A."/>
            <person name="Liu X."/>
            <person name="Liu J."/>
            <person name="Liu S."/>
            <person name="Lokyitsang T."/>
            <person name="Lokyitsang Y."/>
            <person name="Lubonja R."/>
            <person name="Lui A."/>
            <person name="MacDonald P."/>
            <person name="Magnisalis V."/>
            <person name="Maru K."/>
            <person name="Matthews C."/>
            <person name="McCusker W."/>
            <person name="McDonough S."/>
            <person name="Mehta T."/>
            <person name="Meldrim J."/>
            <person name="Meneus L."/>
            <person name="Mihai O."/>
            <person name="Mihalev A."/>
            <person name="Mihova T."/>
            <person name="Mittelman R."/>
            <person name="Mlenga V."/>
            <person name="Montmayeur A."/>
            <person name="Mulrain L."/>
            <person name="Navidi A."/>
            <person name="Naylor J."/>
            <person name="Negash T."/>
            <person name="Nguyen T."/>
            <person name="Nguyen N."/>
            <person name="Nicol R."/>
            <person name="Norbu C."/>
            <person name="Norbu N."/>
            <person name="Novod N."/>
            <person name="O'Neill B."/>
            <person name="Osman S."/>
            <person name="Markiewicz E."/>
            <person name="Oyono O.L."/>
            <person name="Patti C."/>
            <person name="Phunkhang P."/>
            <person name="Pierre F."/>
            <person name="Priest M."/>
            <person name="Raghuraman S."/>
            <person name="Rege F."/>
            <person name="Reyes R."/>
            <person name="Rise C."/>
            <person name="Rogov P."/>
            <person name="Ross K."/>
            <person name="Ryan E."/>
            <person name="Settipalli S."/>
            <person name="Shea T."/>
            <person name="Sherpa N."/>
            <person name="Shi L."/>
            <person name="Shih D."/>
            <person name="Sparrow T."/>
            <person name="Spaulding J."/>
            <person name="Stalker J."/>
            <person name="Stange-Thomann N."/>
            <person name="Stavropoulos S."/>
            <person name="Stone C."/>
            <person name="Strader C."/>
            <person name="Tesfaye S."/>
            <person name="Thomson T."/>
            <person name="Thoulutsang Y."/>
            <person name="Thoulutsang D."/>
            <person name="Topham K."/>
            <person name="Topping I."/>
            <person name="Tsamla T."/>
            <person name="Vassiliev H."/>
            <person name="Vo A."/>
            <person name="Wangchuk T."/>
            <person name="Wangdi T."/>
            <person name="Weiand M."/>
            <person name="Wilkinson J."/>
            <person name="Wilson A."/>
            <person name="Yadav S."/>
            <person name="Young G."/>
            <person name="Yu Q."/>
            <person name="Zembek L."/>
            <person name="Zhong D."/>
            <person name="Zimmer A."/>
            <person name="Zwirko Z."/>
            <person name="Jaffe D.B."/>
            <person name="Alvarez P."/>
            <person name="Brockman W."/>
            <person name="Butler J."/>
            <person name="Chin C."/>
            <person name="Gnerre S."/>
            <person name="Grabherr M."/>
            <person name="Kleber M."/>
            <person name="Mauceli E."/>
            <person name="MacCallum I."/>
        </authorList>
    </citation>
    <scope>NUCLEOTIDE SEQUENCE [LARGE SCALE GENOMIC DNA]</scope>
    <source>
        <strain evidence="3">white501</strain>
    </source>
</reference>
<keyword evidence="1" id="KW-1133">Transmembrane helix</keyword>
<evidence type="ECO:0000256" key="1">
    <source>
        <dbReference type="SAM" id="Phobius"/>
    </source>
</evidence>
<keyword evidence="3" id="KW-1185">Reference proteome</keyword>